<dbReference type="EMBL" id="JAXCLW010000002">
    <property type="protein sequence ID" value="MDY0883228.1"/>
    <property type="molecule type" value="Genomic_DNA"/>
</dbReference>
<dbReference type="CDD" id="cd00402">
    <property type="entry name" value="Riboflavin_synthase_like"/>
    <property type="match status" value="1"/>
</dbReference>
<dbReference type="PROSITE" id="PS51177">
    <property type="entry name" value="LUMAZINE_BIND"/>
    <property type="match status" value="2"/>
</dbReference>
<keyword evidence="8" id="KW-0677">Repeat</keyword>
<feature type="domain" description="Lumazine-binding" evidence="11">
    <location>
        <begin position="1"/>
        <end position="95"/>
    </location>
</feature>
<dbReference type="GO" id="GO:0004746">
    <property type="term" value="F:riboflavin synthase activity"/>
    <property type="evidence" value="ECO:0007669"/>
    <property type="project" value="UniProtKB-EC"/>
</dbReference>
<evidence type="ECO:0000256" key="3">
    <source>
        <dbReference type="ARBA" id="ARBA00004887"/>
    </source>
</evidence>
<evidence type="ECO:0000256" key="9">
    <source>
        <dbReference type="NCBIfam" id="TIGR00187"/>
    </source>
</evidence>
<dbReference type="NCBIfam" id="NF006767">
    <property type="entry name" value="PRK09289.1"/>
    <property type="match status" value="1"/>
</dbReference>
<proteinExistence type="predicted"/>
<dbReference type="PANTHER" id="PTHR21098:SF12">
    <property type="entry name" value="RIBOFLAVIN SYNTHASE"/>
    <property type="match status" value="1"/>
</dbReference>
<sequence>MFTGIITDLGKVLEITPGAVTRLKIGTAFDTAGIDLGASIACNGICLSVVEKAPGWVAFEASNETIDKTTLGDWKAGTPVNLERALKLGDELGGHMVSGHVDGVGRITDIRQDGGSTRIDIEAPANLARSIAAKGSITVDGVSLTVNEVNGPVFGVNIIPITQTATNLGVAKSGIRVNLEIDLIARYVARLLGKEAL</sequence>
<evidence type="ECO:0000256" key="1">
    <source>
        <dbReference type="ARBA" id="ARBA00000968"/>
    </source>
</evidence>
<dbReference type="PANTHER" id="PTHR21098">
    <property type="entry name" value="RIBOFLAVIN SYNTHASE ALPHA CHAIN"/>
    <property type="match status" value="1"/>
</dbReference>
<dbReference type="InterPro" id="IPR001783">
    <property type="entry name" value="Lumazine-bd"/>
</dbReference>
<dbReference type="Pfam" id="PF00677">
    <property type="entry name" value="Lum_binding"/>
    <property type="match status" value="2"/>
</dbReference>
<evidence type="ECO:0000256" key="5">
    <source>
        <dbReference type="ARBA" id="ARBA00013950"/>
    </source>
</evidence>
<reference evidence="12 13" key="1">
    <citation type="journal article" date="2016" name="Antonie Van Leeuwenhoek">
        <title>Dongia soli sp. nov., isolated from soil from Dokdo, Korea.</title>
        <authorList>
            <person name="Kim D.U."/>
            <person name="Lee H."/>
            <person name="Kim H."/>
            <person name="Kim S.G."/>
            <person name="Ka J.O."/>
        </authorList>
    </citation>
    <scope>NUCLEOTIDE SEQUENCE [LARGE SCALE GENOMIC DNA]</scope>
    <source>
        <strain evidence="12 13">D78</strain>
    </source>
</reference>
<gene>
    <name evidence="12" type="ORF">SMD27_10265</name>
</gene>
<dbReference type="PIRSF" id="PIRSF000498">
    <property type="entry name" value="Riboflavin_syn_A"/>
    <property type="match status" value="1"/>
</dbReference>
<name>A0ABU5EA56_9PROT</name>
<keyword evidence="13" id="KW-1185">Reference proteome</keyword>
<comment type="catalytic activity">
    <reaction evidence="1">
        <text>2 6,7-dimethyl-8-(1-D-ribityl)lumazine + H(+) = 5-amino-6-(D-ribitylamino)uracil + riboflavin</text>
        <dbReference type="Rhea" id="RHEA:20772"/>
        <dbReference type="ChEBI" id="CHEBI:15378"/>
        <dbReference type="ChEBI" id="CHEBI:15934"/>
        <dbReference type="ChEBI" id="CHEBI:57986"/>
        <dbReference type="ChEBI" id="CHEBI:58201"/>
        <dbReference type="EC" id="2.5.1.9"/>
    </reaction>
</comment>
<evidence type="ECO:0000256" key="4">
    <source>
        <dbReference type="ARBA" id="ARBA00012827"/>
    </source>
</evidence>
<feature type="domain" description="Lumazine-binding" evidence="11">
    <location>
        <begin position="96"/>
        <end position="192"/>
    </location>
</feature>
<evidence type="ECO:0000256" key="10">
    <source>
        <dbReference type="PROSITE-ProRule" id="PRU00524"/>
    </source>
</evidence>
<keyword evidence="7 12" id="KW-0808">Transferase</keyword>
<feature type="repeat" description="Lumazine-binding" evidence="10">
    <location>
        <begin position="1"/>
        <end position="95"/>
    </location>
</feature>
<dbReference type="NCBIfam" id="TIGR00187">
    <property type="entry name" value="ribE"/>
    <property type="match status" value="1"/>
</dbReference>
<dbReference type="InterPro" id="IPR023366">
    <property type="entry name" value="ATP_synth_asu-like_sf"/>
</dbReference>
<evidence type="ECO:0000313" key="12">
    <source>
        <dbReference type="EMBL" id="MDY0883228.1"/>
    </source>
</evidence>
<evidence type="ECO:0000256" key="6">
    <source>
        <dbReference type="ARBA" id="ARBA00022619"/>
    </source>
</evidence>
<organism evidence="12 13">
    <name type="scientific">Dongia soli</name>
    <dbReference type="NCBI Taxonomy" id="600628"/>
    <lineage>
        <taxon>Bacteria</taxon>
        <taxon>Pseudomonadati</taxon>
        <taxon>Pseudomonadota</taxon>
        <taxon>Alphaproteobacteria</taxon>
        <taxon>Rhodospirillales</taxon>
        <taxon>Dongiaceae</taxon>
        <taxon>Dongia</taxon>
    </lineage>
</organism>
<comment type="caution">
    <text evidence="12">The sequence shown here is derived from an EMBL/GenBank/DDBJ whole genome shotgun (WGS) entry which is preliminary data.</text>
</comment>
<dbReference type="InterPro" id="IPR017938">
    <property type="entry name" value="Riboflavin_synthase-like_b-brl"/>
</dbReference>
<dbReference type="Proteomes" id="UP001279642">
    <property type="component" value="Unassembled WGS sequence"/>
</dbReference>
<evidence type="ECO:0000313" key="13">
    <source>
        <dbReference type="Proteomes" id="UP001279642"/>
    </source>
</evidence>
<dbReference type="InterPro" id="IPR026017">
    <property type="entry name" value="Lumazine-bd_dom"/>
</dbReference>
<dbReference type="EC" id="2.5.1.9" evidence="4 9"/>
<comment type="function">
    <text evidence="2">Catalyzes the dismutation of two molecules of 6,7-dimethyl-8-ribityllumazine, resulting in the formation of riboflavin and 5-amino-6-(D-ribitylamino)uracil.</text>
</comment>
<evidence type="ECO:0000259" key="11">
    <source>
        <dbReference type="PROSITE" id="PS51177"/>
    </source>
</evidence>
<accession>A0ABU5EA56</accession>
<keyword evidence="6" id="KW-0686">Riboflavin biosynthesis</keyword>
<dbReference type="NCBIfam" id="NF009566">
    <property type="entry name" value="PRK13020.1"/>
    <property type="match status" value="1"/>
</dbReference>
<protein>
    <recommendedName>
        <fullName evidence="5 9">Riboflavin synthase</fullName>
        <ecNumber evidence="4 9">2.5.1.9</ecNumber>
    </recommendedName>
</protein>
<dbReference type="Gene3D" id="2.40.30.20">
    <property type="match status" value="2"/>
</dbReference>
<feature type="repeat" description="Lumazine-binding" evidence="10">
    <location>
        <begin position="96"/>
        <end position="192"/>
    </location>
</feature>
<evidence type="ECO:0000256" key="2">
    <source>
        <dbReference type="ARBA" id="ARBA00002803"/>
    </source>
</evidence>
<evidence type="ECO:0000256" key="7">
    <source>
        <dbReference type="ARBA" id="ARBA00022679"/>
    </source>
</evidence>
<dbReference type="RefSeq" id="WP_320508271.1">
    <property type="nucleotide sequence ID" value="NZ_JAXCLW010000002.1"/>
</dbReference>
<comment type="pathway">
    <text evidence="3">Cofactor biosynthesis; riboflavin biosynthesis; riboflavin from 2-hydroxy-3-oxobutyl phosphate and 5-amino-6-(D-ribitylamino)uracil: step 2/2.</text>
</comment>
<dbReference type="SUPFAM" id="SSF63380">
    <property type="entry name" value="Riboflavin synthase domain-like"/>
    <property type="match status" value="2"/>
</dbReference>
<evidence type="ECO:0000256" key="8">
    <source>
        <dbReference type="ARBA" id="ARBA00022737"/>
    </source>
</evidence>